<protein>
    <submittedName>
        <fullName evidence="2">Uncharacterized protein</fullName>
    </submittedName>
</protein>
<reference evidence="2" key="1">
    <citation type="journal article" date="2022" name="Int. J. Mol. Sci.">
        <title>Draft Genome of Tanacetum Coccineum: Genomic Comparison of Closely Related Tanacetum-Family Plants.</title>
        <authorList>
            <person name="Yamashiro T."/>
            <person name="Shiraishi A."/>
            <person name="Nakayama K."/>
            <person name="Satake H."/>
        </authorList>
    </citation>
    <scope>NUCLEOTIDE SEQUENCE</scope>
</reference>
<feature type="compositionally biased region" description="Polar residues" evidence="1">
    <location>
        <begin position="39"/>
        <end position="60"/>
    </location>
</feature>
<accession>A0ABQ5CF12</accession>
<comment type="caution">
    <text evidence="2">The sequence shown here is derived from an EMBL/GenBank/DDBJ whole genome shotgun (WGS) entry which is preliminary data.</text>
</comment>
<evidence type="ECO:0000313" key="2">
    <source>
        <dbReference type="EMBL" id="GJT24723.1"/>
    </source>
</evidence>
<proteinExistence type="predicted"/>
<dbReference type="Proteomes" id="UP001151760">
    <property type="component" value="Unassembled WGS sequence"/>
</dbReference>
<name>A0ABQ5CF12_9ASTR</name>
<gene>
    <name evidence="2" type="ORF">Tco_0894660</name>
</gene>
<evidence type="ECO:0000313" key="3">
    <source>
        <dbReference type="Proteomes" id="UP001151760"/>
    </source>
</evidence>
<organism evidence="2 3">
    <name type="scientific">Tanacetum coccineum</name>
    <dbReference type="NCBI Taxonomy" id="301880"/>
    <lineage>
        <taxon>Eukaryota</taxon>
        <taxon>Viridiplantae</taxon>
        <taxon>Streptophyta</taxon>
        <taxon>Embryophyta</taxon>
        <taxon>Tracheophyta</taxon>
        <taxon>Spermatophyta</taxon>
        <taxon>Magnoliopsida</taxon>
        <taxon>eudicotyledons</taxon>
        <taxon>Gunneridae</taxon>
        <taxon>Pentapetalae</taxon>
        <taxon>asterids</taxon>
        <taxon>campanulids</taxon>
        <taxon>Asterales</taxon>
        <taxon>Asteraceae</taxon>
        <taxon>Asteroideae</taxon>
        <taxon>Anthemideae</taxon>
        <taxon>Anthemidinae</taxon>
        <taxon>Tanacetum</taxon>
    </lineage>
</organism>
<sequence length="227" mass="25294">MDKNHKAGTSSKDFNQGMRAQLMDADIRPIDNEEPMAEVQTTDDNVSATGQQHTEQPESNNEGEGDQNADQCYDTCPLPAKLTDNTTIELSNQLLESENNFKTSLCLQVDVNNDLSKPVTTHHLPKGREFAPAKPHHMIAPSSSRWFQQKDIQPLAQQRLKVNPPNGPNADIPNQCEANKRLMSVHVLILSTGYIVQSTEEGLRVGCEKKDISENKASRNFDLMITQ</sequence>
<keyword evidence="3" id="KW-1185">Reference proteome</keyword>
<reference evidence="2" key="2">
    <citation type="submission" date="2022-01" db="EMBL/GenBank/DDBJ databases">
        <authorList>
            <person name="Yamashiro T."/>
            <person name="Shiraishi A."/>
            <person name="Satake H."/>
            <person name="Nakayama K."/>
        </authorList>
    </citation>
    <scope>NUCLEOTIDE SEQUENCE</scope>
</reference>
<dbReference type="EMBL" id="BQNB010014158">
    <property type="protein sequence ID" value="GJT24723.1"/>
    <property type="molecule type" value="Genomic_DNA"/>
</dbReference>
<evidence type="ECO:0000256" key="1">
    <source>
        <dbReference type="SAM" id="MobiDB-lite"/>
    </source>
</evidence>
<feature type="region of interest" description="Disordered" evidence="1">
    <location>
        <begin position="1"/>
        <end position="73"/>
    </location>
</feature>